<proteinExistence type="predicted"/>
<dbReference type="GeneID" id="97606312"/>
<accession>A0ABX7MD95</accession>
<protein>
    <submittedName>
        <fullName evidence="1">Uncharacterized protein</fullName>
    </submittedName>
</protein>
<dbReference type="Proteomes" id="UP000662840">
    <property type="component" value="Chromosome"/>
</dbReference>
<name>A0ABX7MD95_ERWAM</name>
<organism evidence="1 2">
    <name type="scientific">Erwinia amylovora</name>
    <name type="common">Fire blight bacteria</name>
    <dbReference type="NCBI Taxonomy" id="552"/>
    <lineage>
        <taxon>Bacteria</taxon>
        <taxon>Pseudomonadati</taxon>
        <taxon>Pseudomonadota</taxon>
        <taxon>Gammaproteobacteria</taxon>
        <taxon>Enterobacterales</taxon>
        <taxon>Erwiniaceae</taxon>
        <taxon>Erwinia</taxon>
    </lineage>
</organism>
<sequence>MIINGRSEIFFTDLKYRHRQFMHAGLFFQRSRRRSALLHQRSILQDLTNPALNNATV</sequence>
<dbReference type="EMBL" id="CP066796">
    <property type="protein sequence ID" value="QSI90480.1"/>
    <property type="molecule type" value="Genomic_DNA"/>
</dbReference>
<gene>
    <name evidence="1" type="ORF">JGC47_09970</name>
</gene>
<evidence type="ECO:0000313" key="1">
    <source>
        <dbReference type="EMBL" id="QSI90480.1"/>
    </source>
</evidence>
<dbReference type="RefSeq" id="WP_155118290.1">
    <property type="nucleotide sequence ID" value="NZ_CP024970.1"/>
</dbReference>
<keyword evidence="2" id="KW-1185">Reference proteome</keyword>
<reference evidence="1 2" key="1">
    <citation type="submission" date="2020-12" db="EMBL/GenBank/DDBJ databases">
        <title>Genome sequence of Erwinia amylovora ATCC15580, a type strain.</title>
        <authorList>
            <person name="Kang I.-J."/>
            <person name="Roh E."/>
        </authorList>
    </citation>
    <scope>NUCLEOTIDE SEQUENCE [LARGE SCALE GENOMIC DNA]</scope>
    <source>
        <strain evidence="1 2">ATCC 15580</strain>
    </source>
</reference>
<evidence type="ECO:0000313" key="2">
    <source>
        <dbReference type="Proteomes" id="UP000662840"/>
    </source>
</evidence>